<evidence type="ECO:0008006" key="4">
    <source>
        <dbReference type="Google" id="ProtNLM"/>
    </source>
</evidence>
<protein>
    <recommendedName>
        <fullName evidence="4">DNA polymerase delta, subunit 4-domain-containing protein</fullName>
    </recommendedName>
</protein>
<dbReference type="InterPro" id="IPR007218">
    <property type="entry name" value="DNA_pol_delta_4"/>
</dbReference>
<evidence type="ECO:0000313" key="3">
    <source>
        <dbReference type="Proteomes" id="UP000278143"/>
    </source>
</evidence>
<accession>A0A4P9YU10</accession>
<sequence length="176" mass="19467">MPPKRRGSRSTAAATSRGRSKKPQSQIHQDYFRSTRPRNASSSTTGKQGQPTGTGHSYIATGARGKSAPAPPASAITDADIERLDRIVTDAWPAGLERTLVHRDESVTTAERLLRQFDLTLRFGPCIGISRAERWQRAASHDLHPPAYLAELLDDSAVEWRRLRGVQEKANIDRNT</sequence>
<evidence type="ECO:0000313" key="2">
    <source>
        <dbReference type="EMBL" id="RKP23436.1"/>
    </source>
</evidence>
<name>A0A4P9YU10_9FUNG</name>
<organism evidence="2 3">
    <name type="scientific">Syncephalis pseudoplumigaleata</name>
    <dbReference type="NCBI Taxonomy" id="1712513"/>
    <lineage>
        <taxon>Eukaryota</taxon>
        <taxon>Fungi</taxon>
        <taxon>Fungi incertae sedis</taxon>
        <taxon>Zoopagomycota</taxon>
        <taxon>Zoopagomycotina</taxon>
        <taxon>Zoopagomycetes</taxon>
        <taxon>Zoopagales</taxon>
        <taxon>Piptocephalidaceae</taxon>
        <taxon>Syncephalis</taxon>
    </lineage>
</organism>
<feature type="compositionally biased region" description="Low complexity" evidence="1">
    <location>
        <begin position="41"/>
        <end position="55"/>
    </location>
</feature>
<dbReference type="GO" id="GO:0003887">
    <property type="term" value="F:DNA-directed DNA polymerase activity"/>
    <property type="evidence" value="ECO:0007669"/>
    <property type="project" value="TreeGrafter"/>
</dbReference>
<keyword evidence="3" id="KW-1185">Reference proteome</keyword>
<evidence type="ECO:0000256" key="1">
    <source>
        <dbReference type="SAM" id="MobiDB-lite"/>
    </source>
</evidence>
<dbReference type="Pfam" id="PF04081">
    <property type="entry name" value="DNA_pol_delta_4"/>
    <property type="match status" value="1"/>
</dbReference>
<proteinExistence type="predicted"/>
<dbReference type="Proteomes" id="UP000278143">
    <property type="component" value="Unassembled WGS sequence"/>
</dbReference>
<dbReference type="GO" id="GO:0000731">
    <property type="term" value="P:DNA synthesis involved in DNA repair"/>
    <property type="evidence" value="ECO:0007669"/>
    <property type="project" value="InterPro"/>
</dbReference>
<gene>
    <name evidence="2" type="ORF">SYNPS1DRAFT_30817</name>
</gene>
<dbReference type="GO" id="GO:0043625">
    <property type="term" value="C:delta DNA polymerase complex"/>
    <property type="evidence" value="ECO:0007669"/>
    <property type="project" value="TreeGrafter"/>
</dbReference>
<dbReference type="PANTHER" id="PTHR14303:SF0">
    <property type="entry name" value="DNA POLYMERASE DELTA SUBUNIT 4"/>
    <property type="match status" value="1"/>
</dbReference>
<reference evidence="3" key="1">
    <citation type="journal article" date="2018" name="Nat. Microbiol.">
        <title>Leveraging single-cell genomics to expand the fungal tree of life.</title>
        <authorList>
            <person name="Ahrendt S.R."/>
            <person name="Quandt C.A."/>
            <person name="Ciobanu D."/>
            <person name="Clum A."/>
            <person name="Salamov A."/>
            <person name="Andreopoulos B."/>
            <person name="Cheng J.F."/>
            <person name="Woyke T."/>
            <person name="Pelin A."/>
            <person name="Henrissat B."/>
            <person name="Reynolds N.K."/>
            <person name="Benny G.L."/>
            <person name="Smith M.E."/>
            <person name="James T.Y."/>
            <person name="Grigoriev I.V."/>
        </authorList>
    </citation>
    <scope>NUCLEOTIDE SEQUENCE [LARGE SCALE GENOMIC DNA]</scope>
    <source>
        <strain evidence="3">Benny S71-1</strain>
    </source>
</reference>
<dbReference type="AlphaFoldDB" id="A0A4P9YU10"/>
<dbReference type="EMBL" id="KZ990971">
    <property type="protein sequence ID" value="RKP23436.1"/>
    <property type="molecule type" value="Genomic_DNA"/>
</dbReference>
<dbReference type="OrthoDB" id="337486at2759"/>
<feature type="region of interest" description="Disordered" evidence="1">
    <location>
        <begin position="1"/>
        <end position="74"/>
    </location>
</feature>
<dbReference type="GO" id="GO:0006261">
    <property type="term" value="P:DNA-templated DNA replication"/>
    <property type="evidence" value="ECO:0007669"/>
    <property type="project" value="TreeGrafter"/>
</dbReference>
<dbReference type="PANTHER" id="PTHR14303">
    <property type="entry name" value="DNA POLYMERASE DELTA SUBUNIT 4"/>
    <property type="match status" value="1"/>
</dbReference>